<organism evidence="1 2">
    <name type="scientific">Streptomyces virginiae</name>
    <name type="common">Streptomyces cinnamonensis</name>
    <dbReference type="NCBI Taxonomy" id="1961"/>
    <lineage>
        <taxon>Bacteria</taxon>
        <taxon>Bacillati</taxon>
        <taxon>Actinomycetota</taxon>
        <taxon>Actinomycetes</taxon>
        <taxon>Kitasatosporales</taxon>
        <taxon>Streptomycetaceae</taxon>
        <taxon>Streptomyces</taxon>
    </lineage>
</organism>
<name>A0ABQ3NT35_STRVG</name>
<dbReference type="RefSeq" id="WP_053682802.1">
    <property type="nucleotide sequence ID" value="NZ_BMRU01000003.1"/>
</dbReference>
<gene>
    <name evidence="1" type="ORF">Scinn_54020</name>
</gene>
<sequence>MGFTGELVFGRSDRPLLQAPVFGGAREDDEGGITSWQPRPGGWQTWQFHRTLPGDPEYVLRALVEWTGAPACIASVHDSDVALVVGLEPGGDRWDAWLNPKTAAAMTDRPLPELTARVPEDAARALSWARSAGLGANVAVATIEATLRSHDPFAEELFDTLLTHLGFPPAPNPEA</sequence>
<protein>
    <submittedName>
        <fullName evidence="1">Uncharacterized protein</fullName>
    </submittedName>
</protein>
<keyword evidence="2" id="KW-1185">Reference proteome</keyword>
<accession>A0ABQ3NT35</accession>
<dbReference type="EMBL" id="BNDV01000012">
    <property type="protein sequence ID" value="GHI15939.1"/>
    <property type="molecule type" value="Genomic_DNA"/>
</dbReference>
<comment type="caution">
    <text evidence="1">The sequence shown here is derived from an EMBL/GenBank/DDBJ whole genome shotgun (WGS) entry which is preliminary data.</text>
</comment>
<dbReference type="GeneID" id="86956066"/>
<evidence type="ECO:0000313" key="2">
    <source>
        <dbReference type="Proteomes" id="UP000660554"/>
    </source>
</evidence>
<dbReference type="Proteomes" id="UP000660554">
    <property type="component" value="Unassembled WGS sequence"/>
</dbReference>
<proteinExistence type="predicted"/>
<reference evidence="2" key="1">
    <citation type="submission" date="2020-09" db="EMBL/GenBank/DDBJ databases">
        <title>Whole genome shotgun sequence of Streptomyces cinnamonensis NBRC 15873.</title>
        <authorList>
            <person name="Komaki H."/>
            <person name="Tamura T."/>
        </authorList>
    </citation>
    <scope>NUCLEOTIDE SEQUENCE [LARGE SCALE GENOMIC DNA]</scope>
    <source>
        <strain evidence="2">NBRC 15873</strain>
    </source>
</reference>
<evidence type="ECO:0000313" key="1">
    <source>
        <dbReference type="EMBL" id="GHI15939.1"/>
    </source>
</evidence>